<dbReference type="GO" id="GO:0016592">
    <property type="term" value="C:mediator complex"/>
    <property type="evidence" value="ECO:0007669"/>
    <property type="project" value="TreeGrafter"/>
</dbReference>
<name>A0A5J4WZX4_9EUKA</name>
<feature type="compositionally biased region" description="Basic and acidic residues" evidence="1">
    <location>
        <begin position="156"/>
        <end position="167"/>
    </location>
</feature>
<evidence type="ECO:0000313" key="2">
    <source>
        <dbReference type="EMBL" id="KAA6399749.1"/>
    </source>
</evidence>
<proteinExistence type="predicted"/>
<dbReference type="EMBL" id="SNRW01000689">
    <property type="protein sequence ID" value="KAA6399749.1"/>
    <property type="molecule type" value="Genomic_DNA"/>
</dbReference>
<dbReference type="PANTHER" id="PTHR46007:SF11">
    <property type="entry name" value="MEDIATOR OF RNA POLYMERASE II TRANSCRIPTION SUBUNIT 12"/>
    <property type="match status" value="1"/>
</dbReference>
<feature type="compositionally biased region" description="Acidic residues" evidence="1">
    <location>
        <begin position="402"/>
        <end position="418"/>
    </location>
</feature>
<feature type="compositionally biased region" description="Basic residues" evidence="1">
    <location>
        <begin position="422"/>
        <end position="432"/>
    </location>
</feature>
<feature type="compositionally biased region" description="Polar residues" evidence="1">
    <location>
        <begin position="736"/>
        <end position="754"/>
    </location>
</feature>
<feature type="compositionally biased region" description="Basic and acidic residues" evidence="1">
    <location>
        <begin position="72"/>
        <end position="87"/>
    </location>
</feature>
<feature type="compositionally biased region" description="Low complexity" evidence="1">
    <location>
        <begin position="8"/>
        <end position="24"/>
    </location>
</feature>
<reference evidence="2 3" key="1">
    <citation type="submission" date="2019-03" db="EMBL/GenBank/DDBJ databases">
        <title>Single cell metagenomics reveals metabolic interactions within the superorganism composed of flagellate Streblomastix strix and complex community of Bacteroidetes bacteria on its surface.</title>
        <authorList>
            <person name="Treitli S.C."/>
            <person name="Kolisko M."/>
            <person name="Husnik F."/>
            <person name="Keeling P."/>
            <person name="Hampl V."/>
        </authorList>
    </citation>
    <scope>NUCLEOTIDE SEQUENCE [LARGE SCALE GENOMIC DNA]</scope>
    <source>
        <strain evidence="2">ST1C</strain>
    </source>
</reference>
<feature type="region of interest" description="Disordered" evidence="1">
    <location>
        <begin position="883"/>
        <end position="916"/>
    </location>
</feature>
<protein>
    <submittedName>
        <fullName evidence="2">Uncharacterized protein</fullName>
    </submittedName>
</protein>
<comment type="caution">
    <text evidence="2">The sequence shown here is derived from an EMBL/GenBank/DDBJ whole genome shotgun (WGS) entry which is preliminary data.</text>
</comment>
<feature type="compositionally biased region" description="Polar residues" evidence="1">
    <location>
        <begin position="330"/>
        <end position="356"/>
    </location>
</feature>
<feature type="region of interest" description="Disordered" evidence="1">
    <location>
        <begin position="580"/>
        <end position="673"/>
    </location>
</feature>
<feature type="compositionally biased region" description="Polar residues" evidence="1">
    <location>
        <begin position="91"/>
        <end position="102"/>
    </location>
</feature>
<dbReference type="PANTHER" id="PTHR46007">
    <property type="entry name" value="MEDIATOR OF RNA POLYMERASE II TRANSCRIPTION SUBUNIT 12"/>
    <property type="match status" value="1"/>
</dbReference>
<evidence type="ECO:0000313" key="3">
    <source>
        <dbReference type="Proteomes" id="UP000324800"/>
    </source>
</evidence>
<dbReference type="GO" id="GO:0045944">
    <property type="term" value="P:positive regulation of transcription by RNA polymerase II"/>
    <property type="evidence" value="ECO:0007669"/>
    <property type="project" value="TreeGrafter"/>
</dbReference>
<feature type="compositionally biased region" description="Low complexity" evidence="1">
    <location>
        <begin position="585"/>
        <end position="595"/>
    </location>
</feature>
<dbReference type="Proteomes" id="UP000324800">
    <property type="component" value="Unassembled WGS sequence"/>
</dbReference>
<feature type="compositionally biased region" description="Acidic residues" evidence="1">
    <location>
        <begin position="465"/>
        <end position="485"/>
    </location>
</feature>
<accession>A0A5J4WZX4</accession>
<evidence type="ECO:0000256" key="1">
    <source>
        <dbReference type="SAM" id="MobiDB-lite"/>
    </source>
</evidence>
<organism evidence="2 3">
    <name type="scientific">Streblomastix strix</name>
    <dbReference type="NCBI Taxonomy" id="222440"/>
    <lineage>
        <taxon>Eukaryota</taxon>
        <taxon>Metamonada</taxon>
        <taxon>Preaxostyla</taxon>
        <taxon>Oxymonadida</taxon>
        <taxon>Streblomastigidae</taxon>
        <taxon>Streblomastix</taxon>
    </lineage>
</organism>
<feature type="region of interest" description="Disordered" evidence="1">
    <location>
        <begin position="1"/>
        <end position="177"/>
    </location>
</feature>
<dbReference type="GO" id="GO:0003713">
    <property type="term" value="F:transcription coactivator activity"/>
    <property type="evidence" value="ECO:0007669"/>
    <property type="project" value="TreeGrafter"/>
</dbReference>
<sequence>MRESKDLNNQNNQNNNQNNQNNNNQKKEIDNDWQESPAYRTKYPENQTSSRDRSYNNEQDEYESGNNKKAKKTVENKNESTQKDIIKRSTKQGSNRDIQYNNEEQDEDYDEQAEQKKKKKKKNESQDKLQTYVEDDSEQQQRKDKSQSKRKNNKTNKKEQDEISDGKQKKKKKKLTKEEIEYEEKYGGTAIIKGKVPESQGPYRKTKSKAQREREYQQWLIKQAKLEKQWDCVPQPVYGPKEIIYDALTDKHCTMYRVKDKLRNFADNMVQNYEADHHRRYFRSQYDLGEKGLMYDHTGHETSFFSFPHSPRQKGPFIGSPERRNLLTQQISQQGSQTKRSSDVTNRSGSQGNTSWRTKRSQKDDDLNEGDQQQENKKKNKGDSNGNGEKTKRKKKKKQDVDNGDEEEPYGIEYYENENPDKKKKKITKKKKQDPETETKQRKNKNDDYADDEYVPTSKKRDYQPELDNEDEDDEDDEEEDDEEDKPIQFRIQHGSKEITVKLEDTPEEKNRKLRRSKGIPPNADEAGTSEIEDRVPLIVKGVIPIGVSKLDAEIPLISTDDLVEEVKCMSGGERVRCGGSIKSQQQQQQQQQQQNNEYRGEGSDVSPQSSNKKGSSSKKQLQQYSQQQQQQQQQSPKDSTSTPGNSTKRRSAQDELFQQGDKSETIEGNAYVRRGSDAQRNIGKHYGAAVRKLKALWEILCVPKKNRQQGNLPLMMTGVITDEELDQNQNQNQNRSSTNSLGRVTDEQLNSTSHSREYRTASEVGSLYKYAVLLREIQQLIPAYQKKIEIARKIAIKSCLVAHISSLNDAGVSLNELILVAERFDCIASEVEQGLGEWEQILPWNREVGVIRDERDEYEVIDFERLKVAEIVGEAERRDQIEEEQVQAQEARTQRGKNEKGNDFEDYQVLFQRNE</sequence>
<gene>
    <name evidence="2" type="ORF">EZS28_004727</name>
</gene>
<feature type="region of interest" description="Disordered" evidence="1">
    <location>
        <begin position="726"/>
        <end position="757"/>
    </location>
</feature>
<feature type="compositionally biased region" description="Basic and acidic residues" evidence="1">
    <location>
        <begin position="433"/>
        <end position="448"/>
    </location>
</feature>
<feature type="compositionally biased region" description="Basic and acidic residues" evidence="1">
    <location>
        <begin position="893"/>
        <end position="904"/>
    </location>
</feature>
<feature type="region of interest" description="Disordered" evidence="1">
    <location>
        <begin position="330"/>
        <end position="536"/>
    </location>
</feature>
<feature type="compositionally biased region" description="Acidic residues" evidence="1">
    <location>
        <begin position="103"/>
        <end position="112"/>
    </location>
</feature>
<dbReference type="AlphaFoldDB" id="A0A5J4WZX4"/>
<feature type="compositionally biased region" description="Low complexity" evidence="1">
    <location>
        <begin position="609"/>
        <end position="642"/>
    </location>
</feature>
<feature type="compositionally biased region" description="Basic and acidic residues" evidence="1">
    <location>
        <begin position="495"/>
        <end position="511"/>
    </location>
</feature>
<dbReference type="InterPro" id="IPR051647">
    <property type="entry name" value="Mediator_comp_sub12"/>
</dbReference>